<dbReference type="EMBL" id="QPQM01000011">
    <property type="protein sequence ID" value="NIY56657.1"/>
    <property type="molecule type" value="Genomic_DNA"/>
</dbReference>
<feature type="transmembrane region" description="Helical" evidence="5">
    <location>
        <begin position="196"/>
        <end position="216"/>
    </location>
</feature>
<dbReference type="GO" id="GO:0046098">
    <property type="term" value="P:guanine metabolic process"/>
    <property type="evidence" value="ECO:0007669"/>
    <property type="project" value="TreeGrafter"/>
</dbReference>
<dbReference type="GO" id="GO:0005829">
    <property type="term" value="C:cytosol"/>
    <property type="evidence" value="ECO:0007669"/>
    <property type="project" value="TreeGrafter"/>
</dbReference>
<dbReference type="Pfam" id="PF01979">
    <property type="entry name" value="Amidohydro_1"/>
    <property type="match status" value="1"/>
</dbReference>
<evidence type="ECO:0000256" key="2">
    <source>
        <dbReference type="ARBA" id="ARBA00022723"/>
    </source>
</evidence>
<sequence length="274" mass="30908">MKTIYRASIFTFNKNATLQSLLGHKVDNLFSDSKDYTFLRDGAVVVENSLITEVNDFHKINVGENAKLIDYSGKLIMPGLIDTHMYTTQTKAVGAYGEKLLEWLDGYIFPSEASFNSSSLAHKEFDILFKELLKSGTTTICGYAPSAYDGTDIVFEIAFVFNFLYGVGCGGAILAFQEIKLLFKQFSIRPLANSLVLTFTYLFNGIVIQPLTGYIIGETHVVYYYNQSSPYSKWLYDTTVHNEWRKFNSGLFIIVLIIVISFVSSIFFTKKKSS</sequence>
<evidence type="ECO:0000313" key="9">
    <source>
        <dbReference type="Proteomes" id="UP000035930"/>
    </source>
</evidence>
<evidence type="ECO:0000313" key="8">
    <source>
        <dbReference type="EMBL" id="NIY56657.1"/>
    </source>
</evidence>
<organism evidence="8 10">
    <name type="scientific">Francisella orientalis</name>
    <dbReference type="NCBI Taxonomy" id="299583"/>
    <lineage>
        <taxon>Bacteria</taxon>
        <taxon>Pseudomonadati</taxon>
        <taxon>Pseudomonadota</taxon>
        <taxon>Gammaproteobacteria</taxon>
        <taxon>Thiotrichales</taxon>
        <taxon>Francisellaceae</taxon>
        <taxon>Francisella</taxon>
    </lineage>
</organism>
<evidence type="ECO:0000256" key="1">
    <source>
        <dbReference type="ARBA" id="ARBA00001947"/>
    </source>
</evidence>
<evidence type="ECO:0000256" key="5">
    <source>
        <dbReference type="SAM" id="Phobius"/>
    </source>
</evidence>
<keyword evidence="3" id="KW-0378">Hydrolase</keyword>
<dbReference type="PANTHER" id="PTHR11271">
    <property type="entry name" value="GUANINE DEAMINASE"/>
    <property type="match status" value="1"/>
</dbReference>
<dbReference type="InterPro" id="IPR011059">
    <property type="entry name" value="Metal-dep_hydrolase_composite"/>
</dbReference>
<feature type="transmembrane region" description="Helical" evidence="5">
    <location>
        <begin position="153"/>
        <end position="176"/>
    </location>
</feature>
<keyword evidence="5" id="KW-0472">Membrane</keyword>
<reference evidence="9" key="1">
    <citation type="submission" date="2015-02" db="EMBL/GenBank/DDBJ databases">
        <title>Complete genome sequence of Francisella noatunensis subsp. orientalis FNO190 isolated from farm-raised Nile tilapia in Brazil.</title>
        <authorList>
            <person name="Figueiredo H.C.P."/>
            <person name="Leal C.A.G."/>
            <person name="Pereira F.L."/>
            <person name="Soares S.C."/>
            <person name="Goncalves L.A."/>
            <person name="Dorella F.A."/>
            <person name="Carvalho A.F."/>
            <person name="Azevedo V.A.C."/>
        </authorList>
    </citation>
    <scope>NUCLEOTIDE SEQUENCE [LARGE SCALE GENOMIC DNA]</scope>
    <source>
        <strain evidence="9">FNO190</strain>
    </source>
</reference>
<protein>
    <submittedName>
        <fullName evidence="7">Guanine deaminase</fullName>
    </submittedName>
</protein>
<reference evidence="8" key="3">
    <citation type="journal article" date="2020" name="Int. J. Syst. Evol. Microbiol.">
        <title>Reclassification of Francisella noatunensis subsp. orientalis Ottem et al. 2009 as Francisella orientalis sp. nov., Francisella noatunensis subsp. chilensis subsp. nov. and emended description of Francisella noatunensis.</title>
        <authorList>
            <person name="Ramirez-Paredes J.G."/>
            <person name="Larsson P."/>
            <person name="Thompson K.D."/>
            <person name="Penman D.J."/>
            <person name="Busse H.J."/>
            <person name="Ohrman C."/>
            <person name="Sjodin A."/>
            <person name="Soto E."/>
            <person name="Richards R.H."/>
            <person name="Adams A."/>
            <person name="Colquhoun D.J."/>
        </authorList>
    </citation>
    <scope>NUCLEOTIDE SEQUENCE</scope>
    <source>
        <strain evidence="8">LADL-07285A</strain>
    </source>
</reference>
<dbReference type="SUPFAM" id="SSF51556">
    <property type="entry name" value="Metallo-dependent hydrolases"/>
    <property type="match status" value="1"/>
</dbReference>
<dbReference type="Proteomes" id="UP000774689">
    <property type="component" value="Unassembled WGS sequence"/>
</dbReference>
<comment type="cofactor">
    <cofactor evidence="1">
        <name>Zn(2+)</name>
        <dbReference type="ChEBI" id="CHEBI:29105"/>
    </cofactor>
</comment>
<accession>A0AAW9YPI2</accession>
<proteinExistence type="predicted"/>
<dbReference type="AlphaFoldDB" id="A0AAW9YPI2"/>
<dbReference type="GeneID" id="69248579"/>
<gene>
    <name evidence="8" type="ORF">CHQ83_04850</name>
    <name evidence="7" type="ORF">FNO190_1441</name>
</gene>
<dbReference type="PANTHER" id="PTHR11271:SF6">
    <property type="entry name" value="GUANINE DEAMINASE"/>
    <property type="match status" value="1"/>
</dbReference>
<dbReference type="GO" id="GO:0008270">
    <property type="term" value="F:zinc ion binding"/>
    <property type="evidence" value="ECO:0007669"/>
    <property type="project" value="TreeGrafter"/>
</dbReference>
<dbReference type="Gene3D" id="3.20.20.140">
    <property type="entry name" value="Metal-dependent hydrolases"/>
    <property type="match status" value="1"/>
</dbReference>
<dbReference type="EMBL" id="CP011923">
    <property type="protein sequence ID" value="AKN89073.1"/>
    <property type="molecule type" value="Genomic_DNA"/>
</dbReference>
<dbReference type="InterPro" id="IPR006680">
    <property type="entry name" value="Amidohydro-rel"/>
</dbReference>
<name>A0AAW9YPI2_9GAMM</name>
<keyword evidence="2" id="KW-0479">Metal-binding</keyword>
<dbReference type="InterPro" id="IPR051607">
    <property type="entry name" value="Metallo-dep_hydrolases"/>
</dbReference>
<keyword evidence="9" id="KW-1185">Reference proteome</keyword>
<evidence type="ECO:0000313" key="10">
    <source>
        <dbReference type="Proteomes" id="UP000774689"/>
    </source>
</evidence>
<dbReference type="InterPro" id="IPR032466">
    <property type="entry name" value="Metal_Hydrolase"/>
</dbReference>
<dbReference type="Gene3D" id="2.30.40.10">
    <property type="entry name" value="Urease, subunit C, domain 1"/>
    <property type="match status" value="1"/>
</dbReference>
<evidence type="ECO:0000256" key="3">
    <source>
        <dbReference type="ARBA" id="ARBA00022801"/>
    </source>
</evidence>
<feature type="transmembrane region" description="Helical" evidence="5">
    <location>
        <begin position="250"/>
        <end position="269"/>
    </location>
</feature>
<keyword evidence="4" id="KW-0862">Zinc</keyword>
<feature type="domain" description="Amidohydrolase-related" evidence="6">
    <location>
        <begin position="75"/>
        <end position="144"/>
    </location>
</feature>
<dbReference type="Proteomes" id="UP000035930">
    <property type="component" value="Chromosome"/>
</dbReference>
<dbReference type="GO" id="GO:0008892">
    <property type="term" value="F:guanine deaminase activity"/>
    <property type="evidence" value="ECO:0007669"/>
    <property type="project" value="TreeGrafter"/>
</dbReference>
<keyword evidence="5" id="KW-1133">Transmembrane helix</keyword>
<evidence type="ECO:0000256" key="4">
    <source>
        <dbReference type="ARBA" id="ARBA00022833"/>
    </source>
</evidence>
<evidence type="ECO:0000259" key="6">
    <source>
        <dbReference type="Pfam" id="PF01979"/>
    </source>
</evidence>
<evidence type="ECO:0000313" key="7">
    <source>
        <dbReference type="EMBL" id="AKN89073.1"/>
    </source>
</evidence>
<keyword evidence="5" id="KW-0812">Transmembrane</keyword>
<reference evidence="7" key="2">
    <citation type="submission" date="2017-08" db="EMBL/GenBank/DDBJ databases">
        <title>Complete Genome Sequence of Francisella noatunensis subsp. orientalis strain FNO190.</title>
        <authorList>
            <person name="Pereira F.L."/>
            <person name="Goncalves L.A."/>
            <person name="Guilherme T.C."/>
            <person name="Soares S.C."/>
            <person name="Dorella F.A."/>
            <person name="Carvalho A.F."/>
            <person name="Leibowitz M.P."/>
            <person name="Leal C.A.G."/>
            <person name="Azevedo V.A.C."/>
            <person name="Figueiredo H.C.P."/>
        </authorList>
    </citation>
    <scope>NUCLEOTIDE SEQUENCE</scope>
    <source>
        <strain evidence="7">FNO190</strain>
    </source>
</reference>
<dbReference type="RefSeq" id="WP_014714877.1">
    <property type="nucleotide sequence ID" value="NZ_CP011923.2"/>
</dbReference>